<gene>
    <name evidence="1" type="ORF">DEM34_11650</name>
</gene>
<accession>A0A2U2N077</accession>
<keyword evidence="2" id="KW-1185">Reference proteome</keyword>
<organism evidence="1 2">
    <name type="scientific">Sediminicurvatus halobius</name>
    <dbReference type="NCBI Taxonomy" id="2182432"/>
    <lineage>
        <taxon>Bacteria</taxon>
        <taxon>Pseudomonadati</taxon>
        <taxon>Pseudomonadota</taxon>
        <taxon>Gammaproteobacteria</taxon>
        <taxon>Chromatiales</taxon>
        <taxon>Ectothiorhodospiraceae</taxon>
        <taxon>Sediminicurvatus</taxon>
    </lineage>
</organism>
<comment type="caution">
    <text evidence="1">The sequence shown here is derived from an EMBL/GenBank/DDBJ whole genome shotgun (WGS) entry which is preliminary data.</text>
</comment>
<evidence type="ECO:0000313" key="1">
    <source>
        <dbReference type="EMBL" id="PWG62596.1"/>
    </source>
</evidence>
<dbReference type="EMBL" id="QFFI01000017">
    <property type="protein sequence ID" value="PWG62596.1"/>
    <property type="molecule type" value="Genomic_DNA"/>
</dbReference>
<protein>
    <recommendedName>
        <fullName evidence="3">Class I SAM-dependent methyltransferase</fullName>
    </recommendedName>
</protein>
<reference evidence="1 2" key="1">
    <citation type="submission" date="2018-05" db="EMBL/GenBank/DDBJ databases">
        <title>Spiribacter halobius sp. nov., a moderately halophilic bacterium isolated from marine solar saltern.</title>
        <authorList>
            <person name="Zheng W.-S."/>
            <person name="Lu D.-C."/>
            <person name="Du Z.-J."/>
        </authorList>
    </citation>
    <scope>NUCLEOTIDE SEQUENCE [LARGE SCALE GENOMIC DNA]</scope>
    <source>
        <strain evidence="1 2">E85</strain>
    </source>
</reference>
<evidence type="ECO:0000313" key="2">
    <source>
        <dbReference type="Proteomes" id="UP000245474"/>
    </source>
</evidence>
<name>A0A2U2N077_9GAMM</name>
<dbReference type="Proteomes" id="UP000245474">
    <property type="component" value="Unassembled WGS sequence"/>
</dbReference>
<proteinExistence type="predicted"/>
<dbReference type="AlphaFoldDB" id="A0A2U2N077"/>
<sequence>MLDLGPARPGNLAFFNDFRCRLGVADALGELAGMAASLAPGDPEVPARLQAILPPIPPRPWQLVLLWDVLDYLPTAMLERLGEALAPAMAPGALLHGFVSTGSAPLPDPPAVYDIESVERLRRHHQGGERAPARHTPWHIQRHLAGVAIERSRLHRDGRQEHLLRWPGS</sequence>
<evidence type="ECO:0008006" key="3">
    <source>
        <dbReference type="Google" id="ProtNLM"/>
    </source>
</evidence>